<name>A0A368P620_9FLAO</name>
<dbReference type="Gene3D" id="2.60.40.3140">
    <property type="match status" value="1"/>
</dbReference>
<evidence type="ECO:0000313" key="3">
    <source>
        <dbReference type="EMBL" id="RCU57740.1"/>
    </source>
</evidence>
<organism evidence="3 4">
    <name type="scientific">Oceanihabitans sediminis</name>
    <dbReference type="NCBI Taxonomy" id="1812012"/>
    <lineage>
        <taxon>Bacteria</taxon>
        <taxon>Pseudomonadati</taxon>
        <taxon>Bacteroidota</taxon>
        <taxon>Flavobacteriia</taxon>
        <taxon>Flavobacteriales</taxon>
        <taxon>Flavobacteriaceae</taxon>
        <taxon>Oceanihabitans</taxon>
    </lineage>
</organism>
<feature type="chain" id="PRO_5016942512" evidence="1">
    <location>
        <begin position="21"/>
        <end position="654"/>
    </location>
</feature>
<dbReference type="OrthoDB" id="98874at2"/>
<proteinExistence type="predicted"/>
<accession>A0A368P620</accession>
<dbReference type="Gene3D" id="2.60.120.1130">
    <property type="match status" value="1"/>
</dbReference>
<dbReference type="AlphaFoldDB" id="A0A368P620"/>
<evidence type="ECO:0000256" key="1">
    <source>
        <dbReference type="SAM" id="SignalP"/>
    </source>
</evidence>
<reference evidence="3 4" key="1">
    <citation type="submission" date="2018-07" db="EMBL/GenBank/DDBJ databases">
        <title>Oceanihabitans testaceum sp. nov., isolated from marine sediment.</title>
        <authorList>
            <person name="Li C.-M."/>
        </authorList>
    </citation>
    <scope>NUCLEOTIDE SEQUENCE [LARGE SCALE GENOMIC DNA]</scope>
    <source>
        <strain evidence="3 4">S9-10</strain>
    </source>
</reference>
<dbReference type="Proteomes" id="UP000252249">
    <property type="component" value="Unassembled WGS sequence"/>
</dbReference>
<keyword evidence="4" id="KW-1185">Reference proteome</keyword>
<evidence type="ECO:0000259" key="2">
    <source>
        <dbReference type="Pfam" id="PF12969"/>
    </source>
</evidence>
<evidence type="ECO:0000313" key="4">
    <source>
        <dbReference type="Proteomes" id="UP000252249"/>
    </source>
</evidence>
<sequence length="654" mass="76377">MKKIYLLISFLLTTVFLGQAQQFHHNYYAATKADLETNIFEKDSTANALVIYEFGKTYVDDSSFELKHEFKQKLKILNKKGYNHATVMIYLYNSGSKKEKVSDIQATTHNLVNGNIHKTELNKNEIYTEKYNENYTLVKFTFPNIQEGSVITYSYTLTLPFIYKFKGWEFQSEIPKLYSEYNTSIPANYDYNIKLVGTIPLAKNKSDLKHHCLETARGGSSDCTESIYIMKNIPAFIEEDFMTTKSNYLSRIEYELKTFKGFDGTVENITKTWKNTDREIRDNKNIGKQLKRKVDKKQLLSADILEEKDALKKAEQIYKHIQDNYTWNSNYSIFEDVSIKNLIDKKSGSVSEINILLHNLLEACNIEVKPIILSTRNNGLPTTIYPVISDFNYLIVQASINNKTYLLDATDRYLSFGQIPFRALNQYGRLLDFKNGSKWVDIEALPGSNINYRVNLQLHADQNITGEIQFNNRGYPALTEKKSYFENPIQHQKDLQDEYENLEIFEYQAETEAKNSLDFNESFKINYEAEQIGEQLYINPFIFTFFEENPFKLQERSYPLDFGYKRAYIYSYKIKIDTAFEILETPKETILQLPENTGQLLFNTLVNNNEIIVYFKLSFNQEIYTKEFYPYIKKAMSTVVNIQKNSTIVLKRSN</sequence>
<feature type="domain" description="DUF3857" evidence="2">
    <location>
        <begin position="70"/>
        <end position="205"/>
    </location>
</feature>
<protein>
    <submittedName>
        <fullName evidence="3">DUF3857 domain-containing protein</fullName>
    </submittedName>
</protein>
<feature type="signal peptide" evidence="1">
    <location>
        <begin position="1"/>
        <end position="20"/>
    </location>
</feature>
<gene>
    <name evidence="3" type="ORF">DU428_08105</name>
</gene>
<dbReference type="Pfam" id="PF12969">
    <property type="entry name" value="DUF3857"/>
    <property type="match status" value="1"/>
</dbReference>
<dbReference type="RefSeq" id="WP_113965932.1">
    <property type="nucleotide sequence ID" value="NZ_JAWVXR010000002.1"/>
</dbReference>
<keyword evidence="1" id="KW-0732">Signal</keyword>
<dbReference type="EMBL" id="QPIG01000002">
    <property type="protein sequence ID" value="RCU57740.1"/>
    <property type="molecule type" value="Genomic_DNA"/>
</dbReference>
<comment type="caution">
    <text evidence="3">The sequence shown here is derived from an EMBL/GenBank/DDBJ whole genome shotgun (WGS) entry which is preliminary data.</text>
</comment>
<dbReference type="Gene3D" id="3.10.620.30">
    <property type="match status" value="1"/>
</dbReference>
<dbReference type="InterPro" id="IPR024618">
    <property type="entry name" value="DUF3857"/>
</dbReference>